<dbReference type="FunFam" id="3.40.50.300:FF:000021">
    <property type="entry name" value="Lon protease homolog"/>
    <property type="match status" value="1"/>
</dbReference>
<keyword evidence="2 9" id="KW-0547">Nucleotide-binding</keyword>
<dbReference type="EC" id="3.4.21.53" evidence="7"/>
<evidence type="ECO:0000256" key="3">
    <source>
        <dbReference type="ARBA" id="ARBA00022801"/>
    </source>
</evidence>
<evidence type="ECO:0000256" key="10">
    <source>
        <dbReference type="PROSITE-ProRule" id="PRU01122"/>
    </source>
</evidence>
<dbReference type="PIRSF" id="PIRSF001174">
    <property type="entry name" value="Lon_proteas"/>
    <property type="match status" value="1"/>
</dbReference>
<dbReference type="Gene3D" id="1.10.8.60">
    <property type="match status" value="1"/>
</dbReference>
<evidence type="ECO:0000256" key="1">
    <source>
        <dbReference type="ARBA" id="ARBA00022670"/>
    </source>
</evidence>
<proteinExistence type="inferred from homology"/>
<dbReference type="EMBL" id="JAKWFO010000006">
    <property type="protein sequence ID" value="KAI9634564.1"/>
    <property type="molecule type" value="Genomic_DNA"/>
</dbReference>
<dbReference type="AlphaFoldDB" id="A0AA38H7Z3"/>
<dbReference type="PRINTS" id="PR00830">
    <property type="entry name" value="ENDOLAPTASE"/>
</dbReference>
<evidence type="ECO:0000256" key="9">
    <source>
        <dbReference type="PIRSR" id="PIRSR001174-2"/>
    </source>
</evidence>
<dbReference type="Gene3D" id="3.30.230.10">
    <property type="match status" value="1"/>
</dbReference>
<dbReference type="SUPFAM" id="SSF54211">
    <property type="entry name" value="Ribosomal protein S5 domain 2-like"/>
    <property type="match status" value="1"/>
</dbReference>
<evidence type="ECO:0000256" key="6">
    <source>
        <dbReference type="ARBA" id="ARBA00050665"/>
    </source>
</evidence>
<dbReference type="InterPro" id="IPR004815">
    <property type="entry name" value="Lon_bac/euk-typ"/>
</dbReference>
<dbReference type="InterPro" id="IPR054594">
    <property type="entry name" value="Lon_lid"/>
</dbReference>
<reference evidence="14" key="1">
    <citation type="journal article" date="2022" name="G3 (Bethesda)">
        <title>High quality genome of the basidiomycete yeast Dioszegia hungarica PDD-24b-2 isolated from cloud water.</title>
        <authorList>
            <person name="Jarrige D."/>
            <person name="Haridas S."/>
            <person name="Bleykasten-Grosshans C."/>
            <person name="Joly M."/>
            <person name="Nadalig T."/>
            <person name="Sancelme M."/>
            <person name="Vuilleumier S."/>
            <person name="Grigoriev I.V."/>
            <person name="Amato P."/>
            <person name="Bringel F."/>
        </authorList>
    </citation>
    <scope>NUCLEOTIDE SEQUENCE</scope>
    <source>
        <strain evidence="14">PDD-24b-2</strain>
    </source>
</reference>
<dbReference type="Proteomes" id="UP001164286">
    <property type="component" value="Unassembled WGS sequence"/>
</dbReference>
<dbReference type="Gene3D" id="1.20.5.5270">
    <property type="match status" value="1"/>
</dbReference>
<comment type="similarity">
    <text evidence="10">Belongs to the peptidase S16 family.</text>
</comment>
<dbReference type="GO" id="GO:0004176">
    <property type="term" value="F:ATP-dependent peptidase activity"/>
    <property type="evidence" value="ECO:0007669"/>
    <property type="project" value="UniProtKB-UniRule"/>
</dbReference>
<feature type="active site" evidence="8 10">
    <location>
        <position position="571"/>
    </location>
</feature>
<dbReference type="GO" id="GO:0006508">
    <property type="term" value="P:proteolysis"/>
    <property type="evidence" value="ECO:0007669"/>
    <property type="project" value="UniProtKB-KW"/>
</dbReference>
<dbReference type="Pfam" id="PF05362">
    <property type="entry name" value="Lon_C"/>
    <property type="match status" value="1"/>
</dbReference>
<evidence type="ECO:0000313" key="15">
    <source>
        <dbReference type="Proteomes" id="UP001164286"/>
    </source>
</evidence>
<evidence type="ECO:0000313" key="14">
    <source>
        <dbReference type="EMBL" id="KAI9634564.1"/>
    </source>
</evidence>
<dbReference type="PANTHER" id="PTHR10046">
    <property type="entry name" value="ATP DEPENDENT LON PROTEASE FAMILY MEMBER"/>
    <property type="match status" value="1"/>
</dbReference>
<evidence type="ECO:0000256" key="8">
    <source>
        <dbReference type="PIRSR" id="PIRSR001174-1"/>
    </source>
</evidence>
<protein>
    <recommendedName>
        <fullName evidence="7">endopeptidase La</fullName>
        <ecNumber evidence="7">3.4.21.53</ecNumber>
    </recommendedName>
</protein>
<dbReference type="SMART" id="SM00382">
    <property type="entry name" value="AAA"/>
    <property type="match status" value="1"/>
</dbReference>
<keyword evidence="11" id="KW-0175">Coiled coil</keyword>
<keyword evidence="5 9" id="KW-0067">ATP-binding</keyword>
<dbReference type="RefSeq" id="XP_052944341.1">
    <property type="nucleotide sequence ID" value="XM_053085661.1"/>
</dbReference>
<keyword evidence="4 10" id="KW-0720">Serine protease</keyword>
<evidence type="ECO:0000256" key="2">
    <source>
        <dbReference type="ARBA" id="ARBA00022741"/>
    </source>
</evidence>
<dbReference type="SUPFAM" id="SSF52540">
    <property type="entry name" value="P-loop containing nucleoside triphosphate hydrolases"/>
    <property type="match status" value="1"/>
</dbReference>
<organism evidence="14 15">
    <name type="scientific">Dioszegia hungarica</name>
    <dbReference type="NCBI Taxonomy" id="4972"/>
    <lineage>
        <taxon>Eukaryota</taxon>
        <taxon>Fungi</taxon>
        <taxon>Dikarya</taxon>
        <taxon>Basidiomycota</taxon>
        <taxon>Agaricomycotina</taxon>
        <taxon>Tremellomycetes</taxon>
        <taxon>Tremellales</taxon>
        <taxon>Bulleribasidiaceae</taxon>
        <taxon>Dioszegia</taxon>
    </lineage>
</organism>
<dbReference type="Gene3D" id="3.40.50.300">
    <property type="entry name" value="P-loop containing nucleotide triphosphate hydrolases"/>
    <property type="match status" value="1"/>
</dbReference>
<evidence type="ECO:0000256" key="4">
    <source>
        <dbReference type="ARBA" id="ARBA00022825"/>
    </source>
</evidence>
<dbReference type="InterPro" id="IPR003959">
    <property type="entry name" value="ATPase_AAA_core"/>
</dbReference>
<dbReference type="InterPro" id="IPR014721">
    <property type="entry name" value="Ribsml_uS5_D2-typ_fold_subgr"/>
</dbReference>
<feature type="compositionally biased region" description="Low complexity" evidence="12">
    <location>
        <begin position="32"/>
        <end position="53"/>
    </location>
</feature>
<comment type="caution">
    <text evidence="14">The sequence shown here is derived from an EMBL/GenBank/DDBJ whole genome shotgun (WGS) entry which is preliminary data.</text>
</comment>
<feature type="binding site" evidence="9">
    <location>
        <begin position="224"/>
        <end position="231"/>
    </location>
    <ligand>
        <name>ATP</name>
        <dbReference type="ChEBI" id="CHEBI:30616"/>
    </ligand>
</feature>
<accession>A0AA38H7Z3</accession>
<gene>
    <name evidence="14" type="ORF">MKK02DRAFT_16631</name>
</gene>
<keyword evidence="1 10" id="KW-0645">Protease</keyword>
<evidence type="ECO:0000256" key="12">
    <source>
        <dbReference type="SAM" id="MobiDB-lite"/>
    </source>
</evidence>
<dbReference type="GeneID" id="77724862"/>
<evidence type="ECO:0000259" key="13">
    <source>
        <dbReference type="PROSITE" id="PS51786"/>
    </source>
</evidence>
<dbReference type="Pfam" id="PF22667">
    <property type="entry name" value="Lon_lid"/>
    <property type="match status" value="1"/>
</dbReference>
<comment type="catalytic activity">
    <reaction evidence="6">
        <text>Hydrolysis of proteins in presence of ATP.</text>
        <dbReference type="EC" id="3.4.21.53"/>
    </reaction>
</comment>
<dbReference type="GO" id="GO:0005524">
    <property type="term" value="F:ATP binding"/>
    <property type="evidence" value="ECO:0007669"/>
    <property type="project" value="UniProtKB-KW"/>
</dbReference>
<dbReference type="GO" id="GO:0016887">
    <property type="term" value="F:ATP hydrolysis activity"/>
    <property type="evidence" value="ECO:0007669"/>
    <property type="project" value="InterPro"/>
</dbReference>
<feature type="region of interest" description="Disordered" evidence="12">
    <location>
        <begin position="1"/>
        <end position="54"/>
    </location>
</feature>
<dbReference type="InterPro" id="IPR008268">
    <property type="entry name" value="Peptidase_S16_AS"/>
</dbReference>
<evidence type="ECO:0000256" key="5">
    <source>
        <dbReference type="ARBA" id="ARBA00022840"/>
    </source>
</evidence>
<dbReference type="GO" id="GO:0030163">
    <property type="term" value="P:protein catabolic process"/>
    <property type="evidence" value="ECO:0007669"/>
    <property type="project" value="InterPro"/>
</dbReference>
<name>A0AA38H7Z3_9TREE</name>
<sequence length="685" mass="73717">MDVIKKREGGGNTAAVVKLVDEDETPRPPKPASRALIRRPAPAAPPLGGTPIPEDLQPLHALLARRTPELTGAVYHTTIRELARLSKIPPQSAEYGVAKTYLELLLALPWKRVSEDESVDLKVARERLEEEHEGLEEVKRRVVEYLAVYRLKKQLFAVAQAKKTSSDAPSINGAPIDPSTASELLELIPSDERAAAEAPLPPAIEDGPPVGGYRDKGPILLLVGPPGVGKTSIARSLASCLGRKFHRISLGGVRDEAEIRGHRRTYVGALPGLPVQALRKVGVSNPVILLDEMDKLSTNSFHGDPSAALLEALDPAQNWGFHDHYLGDVPIDLSQVMFVATANSLDTIPAPLLDRCEVIQCAGYVMEEKVRIAARFLVKKQMEENGLKEGLVSVDDEGLRRVIEDYTRESGVRSLEREIAKLMRAKAVEYSQSLSVPSATTPANTSLSSNAASYNPTITAGDIERILGLPRFESELREASAAPGVVHGLSYQGSGMGGVLVLEAATVPLHGGRGGSLRCTGRLGEVIQESADLAFTWVKAHAVELGVQDAMRGVDVHLHLPSGSIKKDGPSAGIAMVMAFVSLLSDRAVPPTTAMTGEITLRGLVTPVGGIKEKVLGAHRAGIKRILMSERNKKDVEADIPDSIKQDVEFKFVRTIGEALEIVWGKEVWAMGSGPDGRSRTEARL</sequence>
<evidence type="ECO:0000256" key="7">
    <source>
        <dbReference type="ARBA" id="ARBA00066743"/>
    </source>
</evidence>
<dbReference type="InterPro" id="IPR020568">
    <property type="entry name" value="Ribosomal_Su5_D2-typ_SF"/>
</dbReference>
<dbReference type="InterPro" id="IPR027417">
    <property type="entry name" value="P-loop_NTPase"/>
</dbReference>
<dbReference type="PROSITE" id="PS51786">
    <property type="entry name" value="LON_PROTEOLYTIC"/>
    <property type="match status" value="1"/>
</dbReference>
<dbReference type="PROSITE" id="PS01046">
    <property type="entry name" value="LON_SER"/>
    <property type="match status" value="1"/>
</dbReference>
<dbReference type="Pfam" id="PF00004">
    <property type="entry name" value="AAA"/>
    <property type="match status" value="1"/>
</dbReference>
<evidence type="ECO:0000256" key="11">
    <source>
        <dbReference type="SAM" id="Coils"/>
    </source>
</evidence>
<keyword evidence="15" id="KW-1185">Reference proteome</keyword>
<dbReference type="InterPro" id="IPR027065">
    <property type="entry name" value="Lon_Prtase"/>
</dbReference>
<keyword evidence="3 10" id="KW-0378">Hydrolase</keyword>
<dbReference type="GO" id="GO:0004252">
    <property type="term" value="F:serine-type endopeptidase activity"/>
    <property type="evidence" value="ECO:0007669"/>
    <property type="project" value="UniProtKB-UniRule"/>
</dbReference>
<feature type="coiled-coil region" evidence="11">
    <location>
        <begin position="111"/>
        <end position="145"/>
    </location>
</feature>
<feature type="domain" description="Lon proteolytic" evidence="13">
    <location>
        <begin position="480"/>
        <end position="666"/>
    </location>
</feature>
<feature type="active site" evidence="8 10">
    <location>
        <position position="614"/>
    </location>
</feature>
<dbReference type="InterPro" id="IPR008269">
    <property type="entry name" value="Lon_proteolytic"/>
</dbReference>
<dbReference type="InterPro" id="IPR003593">
    <property type="entry name" value="AAA+_ATPase"/>
</dbReference>